<dbReference type="Pfam" id="PF03840">
    <property type="entry name" value="SecG"/>
    <property type="match status" value="1"/>
</dbReference>
<dbReference type="HOGENOM" id="CLU_094156_6_0_9"/>
<dbReference type="GO" id="GO:0043952">
    <property type="term" value="P:protein transport by the Sec complex"/>
    <property type="evidence" value="ECO:0007669"/>
    <property type="project" value="TreeGrafter"/>
</dbReference>
<comment type="similarity">
    <text evidence="2 10">Belongs to the SecG family.</text>
</comment>
<keyword evidence="9 10" id="KW-0472">Membrane</keyword>
<evidence type="ECO:0000313" key="11">
    <source>
        <dbReference type="EMBL" id="BAH08035.1"/>
    </source>
</evidence>
<evidence type="ECO:0000256" key="5">
    <source>
        <dbReference type="ARBA" id="ARBA00022692"/>
    </source>
</evidence>
<dbReference type="NCBIfam" id="TIGR00810">
    <property type="entry name" value="secG"/>
    <property type="match status" value="1"/>
</dbReference>
<feature type="transmembrane region" description="Helical" evidence="10">
    <location>
        <begin position="6"/>
        <end position="25"/>
    </location>
</feature>
<gene>
    <name evidence="11" type="ordered locus">CKR_2984</name>
</gene>
<evidence type="ECO:0000256" key="3">
    <source>
        <dbReference type="ARBA" id="ARBA00022448"/>
    </source>
</evidence>
<sequence length="80" mass="8664">MESMHIFLIIAQLVIGVMLICVILMQPGKTNGLSGFISGGPSESFYSKNKSRTSEAMLSRITVVLAILFAAICIVQTMIK</sequence>
<dbReference type="GO" id="GO:0015450">
    <property type="term" value="F:protein-transporting ATPase activity"/>
    <property type="evidence" value="ECO:0007669"/>
    <property type="project" value="UniProtKB-UniRule"/>
</dbReference>
<keyword evidence="5 10" id="KW-0812">Transmembrane</keyword>
<name>B9E6B0_CLOK1</name>
<proteinExistence type="inferred from homology"/>
<dbReference type="Proteomes" id="UP000007969">
    <property type="component" value="Chromosome"/>
</dbReference>
<reference evidence="12" key="1">
    <citation type="submission" date="2005-09" db="EMBL/GenBank/DDBJ databases">
        <title>Complete genome sequence of Clostridium kluyveri and comparative genomics of Clostridia species.</title>
        <authorList>
            <person name="Inui M."/>
            <person name="Nonaka H."/>
            <person name="Shinoda Y."/>
            <person name="Ikenaga Y."/>
            <person name="Abe M."/>
            <person name="Naito K."/>
            <person name="Vertes A.A."/>
            <person name="Yukawa H."/>
        </authorList>
    </citation>
    <scope>NUCLEOTIDE SEQUENCE [LARGE SCALE GENOMIC DNA]</scope>
    <source>
        <strain evidence="12">NBRC 12016</strain>
    </source>
</reference>
<evidence type="ECO:0000256" key="9">
    <source>
        <dbReference type="ARBA" id="ARBA00023136"/>
    </source>
</evidence>
<comment type="function">
    <text evidence="10">Involved in protein export. Participates in an early event of protein translocation.</text>
</comment>
<dbReference type="InterPro" id="IPR004692">
    <property type="entry name" value="SecG"/>
</dbReference>
<evidence type="ECO:0000313" key="12">
    <source>
        <dbReference type="Proteomes" id="UP000007969"/>
    </source>
</evidence>
<dbReference type="GO" id="GO:0005886">
    <property type="term" value="C:plasma membrane"/>
    <property type="evidence" value="ECO:0007669"/>
    <property type="project" value="UniProtKB-SubCell"/>
</dbReference>
<keyword evidence="4 10" id="KW-1003">Cell membrane</keyword>
<protein>
    <recommendedName>
        <fullName evidence="10">Protein-export membrane protein SecG</fullName>
    </recommendedName>
</protein>
<keyword evidence="8 10" id="KW-0811">Translocation</keyword>
<evidence type="ECO:0000256" key="6">
    <source>
        <dbReference type="ARBA" id="ARBA00022927"/>
    </source>
</evidence>
<dbReference type="AlphaFoldDB" id="B9E6B0"/>
<evidence type="ECO:0000256" key="10">
    <source>
        <dbReference type="RuleBase" id="RU365087"/>
    </source>
</evidence>
<dbReference type="PANTHER" id="PTHR34182">
    <property type="entry name" value="PROTEIN-EXPORT MEMBRANE PROTEIN SECG"/>
    <property type="match status" value="1"/>
</dbReference>
<evidence type="ECO:0000256" key="2">
    <source>
        <dbReference type="ARBA" id="ARBA00008445"/>
    </source>
</evidence>
<feature type="transmembrane region" description="Helical" evidence="10">
    <location>
        <begin position="57"/>
        <end position="79"/>
    </location>
</feature>
<keyword evidence="3 10" id="KW-0813">Transport</keyword>
<dbReference type="KEGG" id="ckr:CKR_2984"/>
<dbReference type="EMBL" id="AP009049">
    <property type="protein sequence ID" value="BAH08035.1"/>
    <property type="molecule type" value="Genomic_DNA"/>
</dbReference>
<dbReference type="PANTHER" id="PTHR34182:SF1">
    <property type="entry name" value="PROTEIN-EXPORT MEMBRANE PROTEIN SECG"/>
    <property type="match status" value="1"/>
</dbReference>
<dbReference type="PRINTS" id="PR01651">
    <property type="entry name" value="SECGEXPORT"/>
</dbReference>
<evidence type="ECO:0000256" key="8">
    <source>
        <dbReference type="ARBA" id="ARBA00023010"/>
    </source>
</evidence>
<keyword evidence="6 10" id="KW-0653">Protein transport</keyword>
<evidence type="ECO:0000256" key="1">
    <source>
        <dbReference type="ARBA" id="ARBA00004651"/>
    </source>
</evidence>
<organism evidence="11 12">
    <name type="scientific">Clostridium kluyveri (strain NBRC 12016)</name>
    <dbReference type="NCBI Taxonomy" id="583346"/>
    <lineage>
        <taxon>Bacteria</taxon>
        <taxon>Bacillati</taxon>
        <taxon>Bacillota</taxon>
        <taxon>Clostridia</taxon>
        <taxon>Eubacteriales</taxon>
        <taxon>Clostridiaceae</taxon>
        <taxon>Clostridium</taxon>
    </lineage>
</organism>
<evidence type="ECO:0000256" key="4">
    <source>
        <dbReference type="ARBA" id="ARBA00022475"/>
    </source>
</evidence>
<comment type="subcellular location">
    <subcellularLocation>
        <location evidence="1 10">Cell membrane</location>
        <topology evidence="1 10">Multi-pass membrane protein</topology>
    </subcellularLocation>
</comment>
<dbReference type="GO" id="GO:0009306">
    <property type="term" value="P:protein secretion"/>
    <property type="evidence" value="ECO:0007669"/>
    <property type="project" value="UniProtKB-UniRule"/>
</dbReference>
<accession>B9E6B0</accession>
<keyword evidence="7 10" id="KW-1133">Transmembrane helix</keyword>
<dbReference type="GO" id="GO:0065002">
    <property type="term" value="P:intracellular protein transmembrane transport"/>
    <property type="evidence" value="ECO:0007669"/>
    <property type="project" value="TreeGrafter"/>
</dbReference>
<evidence type="ECO:0000256" key="7">
    <source>
        <dbReference type="ARBA" id="ARBA00022989"/>
    </source>
</evidence>